<sequence length="260" mass="27274">MTPDRRQFLSSALALAALAGPGAAESARVDYIPYPREAPRAGANPAYDEPATIGETLTVDHAGQERRVHLYVPQGGDGPRRSMLLLHGAQRTGRSMLDMWQAAADRSGVVLIAPDALAQGWSPDADPPDLLVAALNAAAARVPLAPDGVAMFGHSSGGMLAQLYANQVQGPWRAVATHGAALPADAIRSPAVSPVPMRLYIGAGDHLFPPRQARVTTDALAAAGHPAQMIGIAGHTHWYYALGPWLAEDCQAWLSDHGLG</sequence>
<feature type="domain" description="Dienelactone hydrolase" evidence="3">
    <location>
        <begin position="132"/>
        <end position="237"/>
    </location>
</feature>
<accession>A0A3S4GNY7</accession>
<dbReference type="PANTHER" id="PTHR43037">
    <property type="entry name" value="UNNAMED PRODUCT-RELATED"/>
    <property type="match status" value="1"/>
</dbReference>
<reference evidence="4 5" key="1">
    <citation type="submission" date="2018-12" db="EMBL/GenBank/DDBJ databases">
        <authorList>
            <person name="Criscuolo A."/>
        </authorList>
    </citation>
    <scope>NUCLEOTIDE SEQUENCE [LARGE SCALE GENOMIC DNA]</scope>
    <source>
        <strain evidence="4">ACIP1116241</strain>
    </source>
</reference>
<keyword evidence="5" id="KW-1185">Reference proteome</keyword>
<dbReference type="InterPro" id="IPR050955">
    <property type="entry name" value="Plant_Biomass_Hydrol_Est"/>
</dbReference>
<evidence type="ECO:0000256" key="2">
    <source>
        <dbReference type="ARBA" id="ARBA00022801"/>
    </source>
</evidence>
<dbReference type="GO" id="GO:0016787">
    <property type="term" value="F:hydrolase activity"/>
    <property type="evidence" value="ECO:0007669"/>
    <property type="project" value="UniProtKB-KW"/>
</dbReference>
<dbReference type="Gene3D" id="3.40.50.1820">
    <property type="entry name" value="alpha/beta hydrolase"/>
    <property type="match status" value="1"/>
</dbReference>
<organism evidence="4 5">
    <name type="scientific">Paracoccus haematequi</name>
    <dbReference type="NCBI Taxonomy" id="2491866"/>
    <lineage>
        <taxon>Bacteria</taxon>
        <taxon>Pseudomonadati</taxon>
        <taxon>Pseudomonadota</taxon>
        <taxon>Alphaproteobacteria</taxon>
        <taxon>Rhodobacterales</taxon>
        <taxon>Paracoccaceae</taxon>
        <taxon>Paracoccus</taxon>
    </lineage>
</organism>
<dbReference type="InterPro" id="IPR029058">
    <property type="entry name" value="AB_hydrolase_fold"/>
</dbReference>
<evidence type="ECO:0000256" key="1">
    <source>
        <dbReference type="ARBA" id="ARBA00022729"/>
    </source>
</evidence>
<dbReference type="AlphaFoldDB" id="A0A3S4GNY7"/>
<keyword evidence="1" id="KW-0732">Signal</keyword>
<name>A0A3S4GNY7_9RHOB</name>
<dbReference type="Pfam" id="PF01738">
    <property type="entry name" value="DLH"/>
    <property type="match status" value="1"/>
</dbReference>
<keyword evidence="2 4" id="KW-0378">Hydrolase</keyword>
<dbReference type="InterPro" id="IPR002925">
    <property type="entry name" value="Dienelactn_hydro"/>
</dbReference>
<dbReference type="InterPro" id="IPR006311">
    <property type="entry name" value="TAT_signal"/>
</dbReference>
<dbReference type="PANTHER" id="PTHR43037:SF5">
    <property type="entry name" value="FERULOYL ESTERASE"/>
    <property type="match status" value="1"/>
</dbReference>
<dbReference type="RefSeq" id="WP_126153074.1">
    <property type="nucleotide sequence ID" value="NZ_UZWE01000019.1"/>
</dbReference>
<proteinExistence type="predicted"/>
<evidence type="ECO:0000259" key="3">
    <source>
        <dbReference type="Pfam" id="PF01738"/>
    </source>
</evidence>
<dbReference type="PROSITE" id="PS51318">
    <property type="entry name" value="TAT"/>
    <property type="match status" value="1"/>
</dbReference>
<protein>
    <submittedName>
        <fullName evidence="4">Alpha/beta hydrolase family protein</fullName>
    </submittedName>
</protein>
<gene>
    <name evidence="4" type="ORF">PARHAE_00545</name>
</gene>
<dbReference type="OrthoDB" id="9764953at2"/>
<evidence type="ECO:0000313" key="4">
    <source>
        <dbReference type="EMBL" id="VDS07369.1"/>
    </source>
</evidence>
<evidence type="ECO:0000313" key="5">
    <source>
        <dbReference type="Proteomes" id="UP000270743"/>
    </source>
</evidence>
<dbReference type="EMBL" id="UZWE01000019">
    <property type="protein sequence ID" value="VDS07369.1"/>
    <property type="molecule type" value="Genomic_DNA"/>
</dbReference>
<dbReference type="Proteomes" id="UP000270743">
    <property type="component" value="Unassembled WGS sequence"/>
</dbReference>
<dbReference type="SUPFAM" id="SSF53474">
    <property type="entry name" value="alpha/beta-Hydrolases"/>
    <property type="match status" value="1"/>
</dbReference>